<dbReference type="EMBL" id="BPLQ01003105">
    <property type="protein sequence ID" value="GIX98058.1"/>
    <property type="molecule type" value="Genomic_DNA"/>
</dbReference>
<dbReference type="InterPro" id="IPR053231">
    <property type="entry name" value="GPCR_LN-TM7"/>
</dbReference>
<evidence type="ECO:0000313" key="2">
    <source>
        <dbReference type="Proteomes" id="UP001054837"/>
    </source>
</evidence>
<dbReference type="PANTHER" id="PTHR45902">
    <property type="entry name" value="LATROPHILIN RECEPTOR-LIKE PROTEIN A"/>
    <property type="match status" value="1"/>
</dbReference>
<name>A0AAV4PPJ2_9ARAC</name>
<reference evidence="1 2" key="1">
    <citation type="submission" date="2021-06" db="EMBL/GenBank/DDBJ databases">
        <title>Caerostris darwini draft genome.</title>
        <authorList>
            <person name="Kono N."/>
            <person name="Arakawa K."/>
        </authorList>
    </citation>
    <scope>NUCLEOTIDE SEQUENCE [LARGE SCALE GENOMIC DNA]</scope>
</reference>
<organism evidence="1 2">
    <name type="scientific">Caerostris darwini</name>
    <dbReference type="NCBI Taxonomy" id="1538125"/>
    <lineage>
        <taxon>Eukaryota</taxon>
        <taxon>Metazoa</taxon>
        <taxon>Ecdysozoa</taxon>
        <taxon>Arthropoda</taxon>
        <taxon>Chelicerata</taxon>
        <taxon>Arachnida</taxon>
        <taxon>Araneae</taxon>
        <taxon>Araneomorphae</taxon>
        <taxon>Entelegynae</taxon>
        <taxon>Araneoidea</taxon>
        <taxon>Araneidae</taxon>
        <taxon>Caerostris</taxon>
    </lineage>
</organism>
<gene>
    <name evidence="1" type="primary">AVEN_102082_1</name>
    <name evidence="1" type="ORF">CDAR_450841</name>
</gene>
<dbReference type="AlphaFoldDB" id="A0AAV4PPJ2"/>
<protein>
    <submittedName>
        <fullName evidence="1">SMB domain-containing protein</fullName>
    </submittedName>
</protein>
<sequence length="225" mass="25766">MVNTCKVKGVYVAQSSLHVNTDIYTHCRNAAEDHDNPFLVIPVTSKVTRTTYKNYFCAVCNEDIHMDRLTLWDLSLEGQSNASEVHLMSALRYSTKFKSWVVMRNGRNIFKSSRVSIGLEVPDSVVSVVQFCRKDILAKCATAWTEETEIEKCGSYMAVVAHCKGKKEVLYRNPHFAICNRVEVSSLSCGRCSWEDNIRVKEGLFRIVLRGRIMSRYRGCIFWIM</sequence>
<comment type="caution">
    <text evidence="1">The sequence shown here is derived from an EMBL/GenBank/DDBJ whole genome shotgun (WGS) entry which is preliminary data.</text>
</comment>
<dbReference type="PANTHER" id="PTHR45902:SF4">
    <property type="entry name" value="G-PROTEIN COUPLED RECEPTORS FAMILY 2 PROFILE 2 DOMAIN-CONTAINING PROTEIN"/>
    <property type="match status" value="1"/>
</dbReference>
<dbReference type="Proteomes" id="UP001054837">
    <property type="component" value="Unassembled WGS sequence"/>
</dbReference>
<evidence type="ECO:0000313" key="1">
    <source>
        <dbReference type="EMBL" id="GIX98058.1"/>
    </source>
</evidence>
<keyword evidence="2" id="KW-1185">Reference proteome</keyword>
<accession>A0AAV4PPJ2</accession>
<proteinExistence type="predicted"/>